<dbReference type="CDD" id="cd06558">
    <property type="entry name" value="crotonase-like"/>
    <property type="match status" value="1"/>
</dbReference>
<dbReference type="InterPro" id="IPR001753">
    <property type="entry name" value="Enoyl-CoA_hydra/iso"/>
</dbReference>
<organism evidence="4 5">
    <name type="scientific">Paraburkholderia caribensis MBA4</name>
    <dbReference type="NCBI Taxonomy" id="1323664"/>
    <lineage>
        <taxon>Bacteria</taxon>
        <taxon>Pseudomonadati</taxon>
        <taxon>Pseudomonadota</taxon>
        <taxon>Betaproteobacteria</taxon>
        <taxon>Burkholderiales</taxon>
        <taxon>Burkholderiaceae</taxon>
        <taxon>Paraburkholderia</taxon>
    </lineage>
</organism>
<gene>
    <name evidence="4" type="ORF">K788_0000555</name>
</gene>
<evidence type="ECO:0000313" key="4">
    <source>
        <dbReference type="EMBL" id="ALL68383.1"/>
    </source>
</evidence>
<dbReference type="SUPFAM" id="SSF52096">
    <property type="entry name" value="ClpP/crotonase"/>
    <property type="match status" value="1"/>
</dbReference>
<evidence type="ECO:0000313" key="5">
    <source>
        <dbReference type="Proteomes" id="UP000019146"/>
    </source>
</evidence>
<dbReference type="AlphaFoldDB" id="A0A0P0RIA4"/>
<accession>A0A0P0RIA4</accession>
<evidence type="ECO:0000256" key="1">
    <source>
        <dbReference type="ARBA" id="ARBA00004275"/>
    </source>
</evidence>
<evidence type="ECO:0000256" key="2">
    <source>
        <dbReference type="ARBA" id="ARBA00023140"/>
    </source>
</evidence>
<keyword evidence="2" id="KW-0576">Peroxisome</keyword>
<dbReference type="EMBL" id="CP012747">
    <property type="protein sequence ID" value="ALL68383.1"/>
    <property type="molecule type" value="Genomic_DNA"/>
</dbReference>
<keyword evidence="3" id="KW-0413">Isomerase</keyword>
<reference evidence="4 5" key="1">
    <citation type="journal article" date="2014" name="Genome Announc.">
        <title>Draft Genome Sequence of the Haloacid-Degrading Burkholderia caribensis Strain MBA4.</title>
        <authorList>
            <person name="Pan Y."/>
            <person name="Kong K.F."/>
            <person name="Tsang J.S."/>
        </authorList>
    </citation>
    <scope>NUCLEOTIDE SEQUENCE [LARGE SCALE GENOMIC DNA]</scope>
    <source>
        <strain evidence="4 5">MBA4</strain>
    </source>
</reference>
<dbReference type="RefSeq" id="WP_051454044.1">
    <property type="nucleotide sequence ID" value="NZ_CP012747.1"/>
</dbReference>
<dbReference type="PANTHER" id="PTHR43684">
    <property type="match status" value="1"/>
</dbReference>
<dbReference type="GO" id="GO:0004165">
    <property type="term" value="F:delta(3)-delta(2)-enoyl-CoA isomerase activity"/>
    <property type="evidence" value="ECO:0007669"/>
    <property type="project" value="UniProtKB-ARBA"/>
</dbReference>
<dbReference type="InterPro" id="IPR051053">
    <property type="entry name" value="ECH/Chromodomain_protein"/>
</dbReference>
<dbReference type="Gene3D" id="3.90.226.10">
    <property type="entry name" value="2-enoyl-CoA Hydratase, Chain A, domain 1"/>
    <property type="match status" value="1"/>
</dbReference>
<sequence>MDTHISSELVGNVWTIGINRADQQNALTATLFDALANALQLAQSDVRVNSVLIHGTSTCFCAGHDVAGFGSLWPYTETGAVGRCIRAFATQPKPLVAAVNGLAAGFGATVLLHADYIVAGEGAVFQFPYADSGTVPEAASTALLSRRVGDLRAREWLISGRQISADEAHSSGFISKVVADSSALSIAKEYAHELASKPPSALQATRRLISDGMTRGALEAIDAELNYLVSHVPAGVWKFIPHT</sequence>
<dbReference type="GeneID" id="69972100"/>
<dbReference type="InterPro" id="IPR029045">
    <property type="entry name" value="ClpP/crotonase-like_dom_sf"/>
</dbReference>
<protein>
    <submittedName>
        <fullName evidence="4">Enoyl-CoA hydratase</fullName>
    </submittedName>
</protein>
<dbReference type="KEGG" id="bcai:K788_0000555"/>
<dbReference type="Pfam" id="PF00378">
    <property type="entry name" value="ECH_1"/>
    <property type="match status" value="1"/>
</dbReference>
<dbReference type="Proteomes" id="UP000019146">
    <property type="component" value="Chromosome 2"/>
</dbReference>
<comment type="subcellular location">
    <subcellularLocation>
        <location evidence="1">Peroxisome</location>
    </subcellularLocation>
</comment>
<name>A0A0P0RIA4_9BURK</name>
<proteinExistence type="predicted"/>
<evidence type="ECO:0000256" key="3">
    <source>
        <dbReference type="ARBA" id="ARBA00023235"/>
    </source>
</evidence>
<dbReference type="PANTHER" id="PTHR43684:SF1">
    <property type="entry name" value="ENOYL-COA DELTA ISOMERASE 2"/>
    <property type="match status" value="1"/>
</dbReference>